<dbReference type="CDD" id="cd20243">
    <property type="entry name" value="NoBody"/>
    <property type="match status" value="1"/>
</dbReference>
<dbReference type="InterPro" id="IPR047852">
    <property type="entry name" value="NoBody"/>
</dbReference>
<evidence type="ECO:0008006" key="3">
    <source>
        <dbReference type="Google" id="ProtNLM"/>
    </source>
</evidence>
<feature type="region of interest" description="Disordered" evidence="1">
    <location>
        <begin position="39"/>
        <end position="72"/>
    </location>
</feature>
<name>A0A8C2RKR8_CAPHI</name>
<evidence type="ECO:0000256" key="1">
    <source>
        <dbReference type="SAM" id="MobiDB-lite"/>
    </source>
</evidence>
<accession>A0A8C2RKR8</accession>
<protein>
    <recommendedName>
        <fullName evidence="3">Negative regulator of P-body association</fullName>
    </recommendedName>
</protein>
<sequence>MGDQPCTSGRSTLPPGNTRETKPPKKRCLLRCLLAPRWDYPEGTANGGNTTLPSTPPPASPGLKSHPPPPEK</sequence>
<evidence type="ECO:0000313" key="2">
    <source>
        <dbReference type="Ensembl" id="ENSCHIP00010030331.1"/>
    </source>
</evidence>
<feature type="region of interest" description="Disordered" evidence="1">
    <location>
        <begin position="1"/>
        <end position="26"/>
    </location>
</feature>
<dbReference type="AlphaFoldDB" id="A0A8C2RKR8"/>
<reference evidence="2" key="1">
    <citation type="submission" date="2025-08" db="UniProtKB">
        <authorList>
            <consortium name="Ensembl"/>
        </authorList>
    </citation>
    <scope>IDENTIFICATION</scope>
</reference>
<dbReference type="Pfam" id="PF21949">
    <property type="entry name" value="NoBody"/>
    <property type="match status" value="1"/>
</dbReference>
<organism evidence="2">
    <name type="scientific">Capra hircus</name>
    <name type="common">Goat</name>
    <dbReference type="NCBI Taxonomy" id="9925"/>
    <lineage>
        <taxon>Eukaryota</taxon>
        <taxon>Metazoa</taxon>
        <taxon>Chordata</taxon>
        <taxon>Craniata</taxon>
        <taxon>Vertebrata</taxon>
        <taxon>Euteleostomi</taxon>
        <taxon>Mammalia</taxon>
        <taxon>Eutheria</taxon>
        <taxon>Laurasiatheria</taxon>
        <taxon>Artiodactyla</taxon>
        <taxon>Ruminantia</taxon>
        <taxon>Pecora</taxon>
        <taxon>Bovidae</taxon>
        <taxon>Caprinae</taxon>
        <taxon>Capra</taxon>
    </lineage>
</organism>
<feature type="compositionally biased region" description="Polar residues" evidence="1">
    <location>
        <begin position="1"/>
        <end position="15"/>
    </location>
</feature>
<dbReference type="Ensembl" id="ENSCHIT00010042757.1">
    <property type="protein sequence ID" value="ENSCHIP00010030331.1"/>
    <property type="gene ID" value="ENSCHIG00010022576.1"/>
</dbReference>
<proteinExistence type="predicted"/>